<comment type="similarity">
    <text evidence="1">Belongs to the DinB family.</text>
</comment>
<dbReference type="Gene3D" id="1.20.120.450">
    <property type="entry name" value="dinb family like domain"/>
    <property type="match status" value="1"/>
</dbReference>
<feature type="binding site" evidence="3">
    <location>
        <position position="45"/>
    </location>
    <ligand>
        <name>a divalent metal cation</name>
        <dbReference type="ChEBI" id="CHEBI:60240"/>
    </ligand>
</feature>
<proteinExistence type="inferred from homology"/>
<reference evidence="4" key="1">
    <citation type="submission" date="2021-03" db="EMBL/GenBank/DDBJ databases">
        <title>Antimicrobial resistance genes in bacteria isolated from Japanese honey, and their potential for conferring macrolide and lincosamide resistance in the American foulbrood pathogen Paenibacillus larvae.</title>
        <authorList>
            <person name="Okamoto M."/>
            <person name="Kumagai M."/>
            <person name="Kanamori H."/>
            <person name="Takamatsu D."/>
        </authorList>
    </citation>
    <scope>NUCLEOTIDE SEQUENCE</scope>
    <source>
        <strain evidence="4">J43TS3</strain>
    </source>
</reference>
<dbReference type="PANTHER" id="PTHR37302">
    <property type="entry name" value="SLR1116 PROTEIN"/>
    <property type="match status" value="1"/>
</dbReference>
<keyword evidence="2 3" id="KW-0479">Metal-binding</keyword>
<dbReference type="AlphaFoldDB" id="A0A919XC85"/>
<feature type="binding site" evidence="3">
    <location>
        <position position="128"/>
    </location>
    <ligand>
        <name>a divalent metal cation</name>
        <dbReference type="ChEBI" id="CHEBI:60240"/>
    </ligand>
</feature>
<evidence type="ECO:0000256" key="2">
    <source>
        <dbReference type="ARBA" id="ARBA00022723"/>
    </source>
</evidence>
<evidence type="ECO:0000313" key="4">
    <source>
        <dbReference type="EMBL" id="GIO28252.1"/>
    </source>
</evidence>
<evidence type="ECO:0000256" key="1">
    <source>
        <dbReference type="ARBA" id="ARBA00008635"/>
    </source>
</evidence>
<protein>
    <submittedName>
        <fullName evidence="4">DNA damage-inducible protein DinB</fullName>
    </submittedName>
</protein>
<dbReference type="PANTHER" id="PTHR37302:SF3">
    <property type="entry name" value="DAMAGE-INDUCIBLE PROTEIN DINB"/>
    <property type="match status" value="1"/>
</dbReference>
<dbReference type="Pfam" id="PF05163">
    <property type="entry name" value="DinB"/>
    <property type="match status" value="1"/>
</dbReference>
<gene>
    <name evidence="4" type="ORF">J43TS3_28630</name>
</gene>
<dbReference type="InterPro" id="IPR034660">
    <property type="entry name" value="DinB/YfiT-like"/>
</dbReference>
<evidence type="ECO:0000256" key="3">
    <source>
        <dbReference type="PIRSR" id="PIRSR607837-1"/>
    </source>
</evidence>
<dbReference type="Proteomes" id="UP000676917">
    <property type="component" value="Unassembled WGS sequence"/>
</dbReference>
<keyword evidence="5" id="KW-1185">Reference proteome</keyword>
<dbReference type="EMBL" id="BORP01000006">
    <property type="protein sequence ID" value="GIO28252.1"/>
    <property type="molecule type" value="Genomic_DNA"/>
</dbReference>
<feature type="binding site" evidence="3">
    <location>
        <position position="124"/>
    </location>
    <ligand>
        <name>a divalent metal cation</name>
        <dbReference type="ChEBI" id="CHEBI:60240"/>
    </ligand>
</feature>
<comment type="caution">
    <text evidence="4">The sequence shown here is derived from an EMBL/GenBank/DDBJ whole genome shotgun (WGS) entry which is preliminary data.</text>
</comment>
<dbReference type="InterPro" id="IPR007837">
    <property type="entry name" value="DinB"/>
</dbReference>
<evidence type="ECO:0000313" key="5">
    <source>
        <dbReference type="Proteomes" id="UP000676917"/>
    </source>
</evidence>
<dbReference type="RefSeq" id="WP_212921712.1">
    <property type="nucleotide sequence ID" value="NZ_BORP01000006.1"/>
</dbReference>
<dbReference type="GO" id="GO:0046872">
    <property type="term" value="F:metal ion binding"/>
    <property type="evidence" value="ECO:0007669"/>
    <property type="project" value="UniProtKB-KW"/>
</dbReference>
<organism evidence="4 5">
    <name type="scientific">Ornithinibacillus bavariensis</name>
    <dbReference type="NCBI Taxonomy" id="545502"/>
    <lineage>
        <taxon>Bacteria</taxon>
        <taxon>Bacillati</taxon>
        <taxon>Bacillota</taxon>
        <taxon>Bacilli</taxon>
        <taxon>Bacillales</taxon>
        <taxon>Bacillaceae</taxon>
        <taxon>Ornithinibacillus</taxon>
    </lineage>
</organism>
<sequence length="154" mass="18182">MFYTFFQYNWQVRDEWLEWCKQLSEEELIKERIGGVGNILNTFLHIIDVEYSWIRAIQEKEDIAIDFSSFSTIDEVQSLSETYRNEIEAFLTNESIGNRNAIVTAPWMEGEFTKEEILHHIIAHEIHHIGQLSVWAREMGRKPVSANVIFRGLF</sequence>
<name>A0A919XC85_9BACI</name>
<accession>A0A919XC85</accession>
<dbReference type="SUPFAM" id="SSF109854">
    <property type="entry name" value="DinB/YfiT-like putative metalloenzymes"/>
    <property type="match status" value="1"/>
</dbReference>